<reference evidence="20 21" key="1">
    <citation type="submission" date="2022-11" db="EMBL/GenBank/DDBJ databases">
        <title>Haliovirga abyssi gen. nov., sp. nov., a mesophilic fermentative bacterium isolated from the Iheya North hydrothermal field and the proposal of Haliovirgaceae fam. nov.</title>
        <authorList>
            <person name="Miyazaki U."/>
            <person name="Tame A."/>
            <person name="Miyazaki J."/>
            <person name="Takai K."/>
            <person name="Sawayama S."/>
            <person name="Kitajima M."/>
            <person name="Okamoto A."/>
            <person name="Nakagawa S."/>
        </authorList>
    </citation>
    <scope>NUCLEOTIDE SEQUENCE [LARGE SCALE GENOMIC DNA]</scope>
    <source>
        <strain evidence="20 21">IC12</strain>
    </source>
</reference>
<evidence type="ECO:0000259" key="19">
    <source>
        <dbReference type="Pfam" id="PF07479"/>
    </source>
</evidence>
<evidence type="ECO:0000256" key="12">
    <source>
        <dbReference type="ARBA" id="ARBA00080511"/>
    </source>
</evidence>
<dbReference type="GO" id="GO:0046167">
    <property type="term" value="P:glycerol-3-phosphate biosynthetic process"/>
    <property type="evidence" value="ECO:0007669"/>
    <property type="project" value="UniProtKB-UniRule"/>
</dbReference>
<dbReference type="InterPro" id="IPR013328">
    <property type="entry name" value="6PGD_dom2"/>
</dbReference>
<dbReference type="AlphaFoldDB" id="A0AAU9DAR8"/>
<evidence type="ECO:0000256" key="15">
    <source>
        <dbReference type="PIRSR" id="PIRSR000114-2"/>
    </source>
</evidence>
<comment type="subcellular location">
    <subcellularLocation>
        <location evidence="13">Cytoplasm</location>
    </subcellularLocation>
</comment>
<evidence type="ECO:0000313" key="21">
    <source>
        <dbReference type="Proteomes" id="UP001321582"/>
    </source>
</evidence>
<sequence length="335" mass="37041">MAKIVVMGAGSWGTTLAILLAKKGNQVTLWEYKKERAEKLKKNRENIDYVKGIKFPDTLEVTNDINGLLDGCEYLIFSIPSQFLRGIVSMVSDQIKENMILINTGKGIEISTHERLSEVIKDEILGKFHNNIVVLSGPTHAEEVSKEFPSAIVAASKDEKVSKKVQELFNTDFFRVYSNNDLIGVEIGGALKNCIAIAAGITDGMGFGDNSKSAIITRGLAEIIRFGEYFGADFKTFSGLSGVGDLITTCTSKHSRNRFVGEKLGEGKTIEDIMREMIMVAEGVPTAKAVHEIAKEKGIEMPVVESVYKIIYESEKPKVILQKLMSRELKGEFYK</sequence>
<evidence type="ECO:0000256" key="13">
    <source>
        <dbReference type="HAMAP-Rule" id="MF_00394"/>
    </source>
</evidence>
<dbReference type="SUPFAM" id="SSF51735">
    <property type="entry name" value="NAD(P)-binding Rossmann-fold domains"/>
    <property type="match status" value="1"/>
</dbReference>
<comment type="catalytic activity">
    <reaction evidence="9">
        <text>sn-glycerol 3-phosphate + NADP(+) = dihydroxyacetone phosphate + NADPH + H(+)</text>
        <dbReference type="Rhea" id="RHEA:11096"/>
        <dbReference type="ChEBI" id="CHEBI:15378"/>
        <dbReference type="ChEBI" id="CHEBI:57597"/>
        <dbReference type="ChEBI" id="CHEBI:57642"/>
        <dbReference type="ChEBI" id="CHEBI:57783"/>
        <dbReference type="ChEBI" id="CHEBI:58349"/>
        <dbReference type="EC" id="1.1.1.94"/>
    </reaction>
    <physiologicalReaction direction="right-to-left" evidence="9">
        <dbReference type="Rhea" id="RHEA:11098"/>
    </physiologicalReaction>
</comment>
<feature type="binding site" evidence="13">
    <location>
        <position position="11"/>
    </location>
    <ligand>
        <name>NADPH</name>
        <dbReference type="ChEBI" id="CHEBI:57783"/>
    </ligand>
</feature>
<dbReference type="SUPFAM" id="SSF48179">
    <property type="entry name" value="6-phosphogluconate dehydrogenase C-terminal domain-like"/>
    <property type="match status" value="1"/>
</dbReference>
<feature type="domain" description="Glycerol-3-phosphate dehydrogenase NAD-dependent N-terminal" evidence="18">
    <location>
        <begin position="3"/>
        <end position="161"/>
    </location>
</feature>
<dbReference type="NCBIfam" id="NF000940">
    <property type="entry name" value="PRK00094.1-2"/>
    <property type="match status" value="1"/>
</dbReference>
<dbReference type="HAMAP" id="MF_00394">
    <property type="entry name" value="NAD_Glyc3P_dehydrog"/>
    <property type="match status" value="1"/>
</dbReference>
<feature type="binding site" evidence="13">
    <location>
        <position position="106"/>
    </location>
    <ligand>
        <name>sn-glycerol 3-phosphate</name>
        <dbReference type="ChEBI" id="CHEBI:57597"/>
    </ligand>
</feature>
<feature type="domain" description="Glycerol-3-phosphate dehydrogenase NAD-dependent C-terminal" evidence="19">
    <location>
        <begin position="181"/>
        <end position="321"/>
    </location>
</feature>
<keyword evidence="13" id="KW-0547">Nucleotide-binding</keyword>
<feature type="binding site" evidence="13">
    <location>
        <position position="12"/>
    </location>
    <ligand>
        <name>NADPH</name>
        <dbReference type="ChEBI" id="CHEBI:57783"/>
    </ligand>
</feature>
<evidence type="ECO:0000256" key="7">
    <source>
        <dbReference type="ARBA" id="ARBA00023209"/>
    </source>
</evidence>
<dbReference type="GO" id="GO:0047952">
    <property type="term" value="F:glycerol-3-phosphate dehydrogenase [NAD(P)+] activity"/>
    <property type="evidence" value="ECO:0007669"/>
    <property type="project" value="UniProtKB-UniRule"/>
</dbReference>
<dbReference type="GO" id="GO:0046168">
    <property type="term" value="P:glycerol-3-phosphate catabolic process"/>
    <property type="evidence" value="ECO:0007669"/>
    <property type="project" value="InterPro"/>
</dbReference>
<evidence type="ECO:0000256" key="4">
    <source>
        <dbReference type="ARBA" id="ARBA00023002"/>
    </source>
</evidence>
<feature type="binding site" evidence="13">
    <location>
        <position position="106"/>
    </location>
    <ligand>
        <name>NADPH</name>
        <dbReference type="ChEBI" id="CHEBI:57783"/>
    </ligand>
</feature>
<comment type="similarity">
    <text evidence="1 13 17">Belongs to the NAD-dependent glycerol-3-phosphate dehydrogenase family.</text>
</comment>
<keyword evidence="3 13" id="KW-0521">NADP</keyword>
<keyword evidence="6 13" id="KW-0443">Lipid metabolism</keyword>
<evidence type="ECO:0000256" key="17">
    <source>
        <dbReference type="RuleBase" id="RU000437"/>
    </source>
</evidence>
<dbReference type="GO" id="GO:0005829">
    <property type="term" value="C:cytosol"/>
    <property type="evidence" value="ECO:0007669"/>
    <property type="project" value="TreeGrafter"/>
</dbReference>
<dbReference type="GO" id="GO:0006650">
    <property type="term" value="P:glycerophospholipid metabolic process"/>
    <property type="evidence" value="ECO:0007669"/>
    <property type="project" value="UniProtKB-UniRule"/>
</dbReference>
<keyword evidence="2 13" id="KW-0444">Lipid biosynthesis</keyword>
<evidence type="ECO:0000256" key="5">
    <source>
        <dbReference type="ARBA" id="ARBA00023027"/>
    </source>
</evidence>
<dbReference type="NCBIfam" id="NF000942">
    <property type="entry name" value="PRK00094.1-4"/>
    <property type="match status" value="1"/>
</dbReference>
<comment type="function">
    <text evidence="13">Catalyzes the reduction of the glycolytic intermediate dihydroxyacetone phosphate (DHAP) to sn-glycerol 3-phosphate (G3P), the key precursor for phospholipid synthesis.</text>
</comment>
<feature type="binding site" evidence="13">
    <location>
        <position position="256"/>
    </location>
    <ligand>
        <name>sn-glycerol 3-phosphate</name>
        <dbReference type="ChEBI" id="CHEBI:57597"/>
    </ligand>
</feature>
<keyword evidence="7 13" id="KW-0594">Phospholipid biosynthesis</keyword>
<feature type="binding site" evidence="13">
    <location>
        <position position="256"/>
    </location>
    <ligand>
        <name>NADPH</name>
        <dbReference type="ChEBI" id="CHEBI:57783"/>
    </ligand>
</feature>
<dbReference type="Proteomes" id="UP001321582">
    <property type="component" value="Chromosome"/>
</dbReference>
<feature type="binding site" evidence="13">
    <location>
        <position position="33"/>
    </location>
    <ligand>
        <name>NADPH</name>
        <dbReference type="ChEBI" id="CHEBI:57783"/>
    </ligand>
</feature>
<feature type="binding site" evidence="16">
    <location>
        <position position="141"/>
    </location>
    <ligand>
        <name>NAD(+)</name>
        <dbReference type="ChEBI" id="CHEBI:57540"/>
    </ligand>
</feature>
<feature type="binding site" evidence="13">
    <location>
        <position position="280"/>
    </location>
    <ligand>
        <name>NADPH</name>
        <dbReference type="ChEBI" id="CHEBI:57783"/>
    </ligand>
</feature>
<dbReference type="InterPro" id="IPR006109">
    <property type="entry name" value="G3P_DH_NAD-dep_C"/>
</dbReference>
<evidence type="ECO:0000256" key="11">
    <source>
        <dbReference type="ARBA" id="ARBA00069372"/>
    </source>
</evidence>
<evidence type="ECO:0000256" key="14">
    <source>
        <dbReference type="PIRSR" id="PIRSR000114-1"/>
    </source>
</evidence>
<dbReference type="FunFam" id="3.40.50.720:FF:000019">
    <property type="entry name" value="Glycerol-3-phosphate dehydrogenase [NAD(P)+]"/>
    <property type="match status" value="1"/>
</dbReference>
<dbReference type="GO" id="GO:0008654">
    <property type="term" value="P:phospholipid biosynthetic process"/>
    <property type="evidence" value="ECO:0007669"/>
    <property type="project" value="UniProtKB-KW"/>
</dbReference>
<feature type="binding site" evidence="13">
    <location>
        <position position="255"/>
    </location>
    <ligand>
        <name>sn-glycerol 3-phosphate</name>
        <dbReference type="ChEBI" id="CHEBI:57597"/>
    </ligand>
</feature>
<feature type="binding site" evidence="13">
    <location>
        <position position="245"/>
    </location>
    <ligand>
        <name>sn-glycerol 3-phosphate</name>
        <dbReference type="ChEBI" id="CHEBI:57597"/>
    </ligand>
</feature>
<dbReference type="Pfam" id="PF01210">
    <property type="entry name" value="NAD_Gly3P_dh_N"/>
    <property type="match status" value="1"/>
</dbReference>
<dbReference type="Gene3D" id="1.10.1040.10">
    <property type="entry name" value="N-(1-d-carboxylethyl)-l-norvaline Dehydrogenase, domain 2"/>
    <property type="match status" value="1"/>
</dbReference>
<feature type="binding site" evidence="13">
    <location>
        <position position="192"/>
    </location>
    <ligand>
        <name>sn-glycerol 3-phosphate</name>
        <dbReference type="ChEBI" id="CHEBI:57597"/>
    </ligand>
</feature>
<dbReference type="PANTHER" id="PTHR11728">
    <property type="entry name" value="GLYCEROL-3-PHOSPHATE DEHYDROGENASE"/>
    <property type="match status" value="1"/>
</dbReference>
<evidence type="ECO:0000259" key="18">
    <source>
        <dbReference type="Pfam" id="PF01210"/>
    </source>
</evidence>
<dbReference type="Gene3D" id="3.40.50.720">
    <property type="entry name" value="NAD(P)-binding Rossmann-like Domain"/>
    <property type="match status" value="1"/>
</dbReference>
<comment type="pathway">
    <text evidence="13">Membrane lipid metabolism; glycerophospholipid metabolism.</text>
</comment>
<feature type="binding site" evidence="15">
    <location>
        <position position="106"/>
    </location>
    <ligand>
        <name>substrate</name>
    </ligand>
</feature>
<keyword evidence="5 13" id="KW-0520">NAD</keyword>
<keyword evidence="13" id="KW-0963">Cytoplasm</keyword>
<feature type="binding site" evidence="13">
    <location>
        <position position="141"/>
    </location>
    <ligand>
        <name>NADPH</name>
        <dbReference type="ChEBI" id="CHEBI:57783"/>
    </ligand>
</feature>
<comment type="catalytic activity">
    <reaction evidence="13">
        <text>sn-glycerol 3-phosphate + NAD(+) = dihydroxyacetone phosphate + NADH + H(+)</text>
        <dbReference type="Rhea" id="RHEA:11092"/>
        <dbReference type="ChEBI" id="CHEBI:15378"/>
        <dbReference type="ChEBI" id="CHEBI:57540"/>
        <dbReference type="ChEBI" id="CHEBI:57597"/>
        <dbReference type="ChEBI" id="CHEBI:57642"/>
        <dbReference type="ChEBI" id="CHEBI:57945"/>
        <dbReference type="EC" id="1.1.1.94"/>
    </reaction>
</comment>
<feature type="binding site" evidence="13">
    <location>
        <position position="49"/>
    </location>
    <ligand>
        <name>NADPH</name>
        <dbReference type="ChEBI" id="CHEBI:57783"/>
    </ligand>
</feature>
<dbReference type="EMBL" id="AP027059">
    <property type="protein sequence ID" value="BDU50646.1"/>
    <property type="molecule type" value="Genomic_DNA"/>
</dbReference>
<dbReference type="NCBIfam" id="NF000941">
    <property type="entry name" value="PRK00094.1-3"/>
    <property type="match status" value="1"/>
</dbReference>
<dbReference type="PRINTS" id="PR00077">
    <property type="entry name" value="GPDHDRGNASE"/>
</dbReference>
<evidence type="ECO:0000256" key="9">
    <source>
        <dbReference type="ARBA" id="ARBA00052716"/>
    </source>
</evidence>
<gene>
    <name evidence="13 20" type="primary">gpsA</name>
    <name evidence="20" type="ORF">HLVA_12150</name>
</gene>
<keyword evidence="21" id="KW-1185">Reference proteome</keyword>
<dbReference type="Pfam" id="PF07479">
    <property type="entry name" value="NAD_Gly3P_dh_C"/>
    <property type="match status" value="1"/>
</dbReference>
<feature type="binding site" evidence="16">
    <location>
        <begin position="8"/>
        <end position="13"/>
    </location>
    <ligand>
        <name>NAD(+)</name>
        <dbReference type="ChEBI" id="CHEBI:57540"/>
    </ligand>
</feature>
<dbReference type="InterPro" id="IPR011128">
    <property type="entry name" value="G3P_DH_NAD-dep_N"/>
</dbReference>
<feature type="active site" description="Proton acceptor" evidence="13 14">
    <location>
        <position position="192"/>
    </location>
</feature>
<dbReference type="KEGG" id="haby:HLVA_12150"/>
<dbReference type="PIRSF" id="PIRSF000114">
    <property type="entry name" value="Glycerol-3-P_dh"/>
    <property type="match status" value="1"/>
</dbReference>
<feature type="binding site" evidence="13">
    <location>
        <position position="282"/>
    </location>
    <ligand>
        <name>NADPH</name>
        <dbReference type="ChEBI" id="CHEBI:57783"/>
    </ligand>
</feature>
<comment type="caution">
    <text evidence="13">Lacks conserved residue(s) required for the propagation of feature annotation.</text>
</comment>
<feature type="binding site" evidence="16">
    <location>
        <position position="83"/>
    </location>
    <ligand>
        <name>NAD(+)</name>
        <dbReference type="ChEBI" id="CHEBI:57540"/>
    </ligand>
</feature>
<evidence type="ECO:0000256" key="2">
    <source>
        <dbReference type="ARBA" id="ARBA00022516"/>
    </source>
</evidence>
<feature type="binding site" evidence="15">
    <location>
        <begin position="256"/>
        <end position="257"/>
    </location>
    <ligand>
        <name>substrate</name>
    </ligand>
</feature>
<protein>
    <recommendedName>
        <fullName evidence="11 13">Glycerol-3-phosphate dehydrogenase [NAD(P)+]</fullName>
        <ecNumber evidence="10 13">1.1.1.94</ecNumber>
    </recommendedName>
    <alternativeName>
        <fullName evidence="13">NAD(P)(+)-dependent glycerol-3-phosphate dehydrogenase</fullName>
    </alternativeName>
    <alternativeName>
        <fullName evidence="12 13">NAD(P)H-dependent dihydroxyacetone-phosphate reductase</fullName>
    </alternativeName>
</protein>
<accession>A0AAU9DAR8</accession>
<dbReference type="InterPro" id="IPR036291">
    <property type="entry name" value="NAD(P)-bd_dom_sf"/>
</dbReference>
<name>A0AAU9DAR8_9FUSO</name>
<feature type="binding site" evidence="13">
    <location>
        <position position="139"/>
    </location>
    <ligand>
        <name>sn-glycerol 3-phosphate</name>
        <dbReference type="ChEBI" id="CHEBI:57597"/>
    </ligand>
</feature>
<dbReference type="GO" id="GO:0005975">
    <property type="term" value="P:carbohydrate metabolic process"/>
    <property type="evidence" value="ECO:0007669"/>
    <property type="project" value="InterPro"/>
</dbReference>
<feature type="binding site" evidence="13">
    <location>
        <position position="137"/>
    </location>
    <ligand>
        <name>sn-glycerol 3-phosphate</name>
        <dbReference type="ChEBI" id="CHEBI:57597"/>
    </ligand>
</feature>
<evidence type="ECO:0000256" key="1">
    <source>
        <dbReference type="ARBA" id="ARBA00011009"/>
    </source>
</evidence>
<dbReference type="FunFam" id="1.10.1040.10:FF:000001">
    <property type="entry name" value="Glycerol-3-phosphate dehydrogenase [NAD(P)+]"/>
    <property type="match status" value="1"/>
</dbReference>
<feature type="binding site" evidence="16">
    <location>
        <position position="256"/>
    </location>
    <ligand>
        <name>NAD(+)</name>
        <dbReference type="ChEBI" id="CHEBI:57540"/>
    </ligand>
</feature>
<evidence type="ECO:0000313" key="20">
    <source>
        <dbReference type="EMBL" id="BDU50646.1"/>
    </source>
</evidence>
<dbReference type="InterPro" id="IPR008927">
    <property type="entry name" value="6-PGluconate_DH-like_C_sf"/>
</dbReference>
<dbReference type="EC" id="1.1.1.94" evidence="10 13"/>
<organism evidence="20 21">
    <name type="scientific">Haliovirga abyssi</name>
    <dbReference type="NCBI Taxonomy" id="2996794"/>
    <lineage>
        <taxon>Bacteria</taxon>
        <taxon>Fusobacteriati</taxon>
        <taxon>Fusobacteriota</taxon>
        <taxon>Fusobacteriia</taxon>
        <taxon>Fusobacteriales</taxon>
        <taxon>Haliovirgaceae</taxon>
        <taxon>Haliovirga</taxon>
    </lineage>
</organism>
<proteinExistence type="inferred from homology"/>
<evidence type="ECO:0000256" key="3">
    <source>
        <dbReference type="ARBA" id="ARBA00022857"/>
    </source>
</evidence>
<dbReference type="GO" id="GO:0051287">
    <property type="term" value="F:NAD binding"/>
    <property type="evidence" value="ECO:0007669"/>
    <property type="project" value="InterPro"/>
</dbReference>
<evidence type="ECO:0000256" key="10">
    <source>
        <dbReference type="ARBA" id="ARBA00066687"/>
    </source>
</evidence>
<feature type="binding site" evidence="13">
    <location>
        <position position="257"/>
    </location>
    <ligand>
        <name>sn-glycerol 3-phosphate</name>
        <dbReference type="ChEBI" id="CHEBI:57597"/>
    </ligand>
</feature>
<evidence type="ECO:0000256" key="16">
    <source>
        <dbReference type="PIRSR" id="PIRSR000114-3"/>
    </source>
</evidence>
<evidence type="ECO:0000256" key="6">
    <source>
        <dbReference type="ARBA" id="ARBA00023098"/>
    </source>
</evidence>
<dbReference type="InterPro" id="IPR006168">
    <property type="entry name" value="G3P_DH_NAD-dep"/>
</dbReference>
<dbReference type="RefSeq" id="WP_307903509.1">
    <property type="nucleotide sequence ID" value="NZ_AP027059.1"/>
</dbReference>
<evidence type="ECO:0000256" key="8">
    <source>
        <dbReference type="ARBA" id="ARBA00023264"/>
    </source>
</evidence>
<keyword evidence="4 13" id="KW-0560">Oxidoreductase</keyword>
<dbReference type="PANTHER" id="PTHR11728:SF1">
    <property type="entry name" value="GLYCEROL-3-PHOSPHATE DEHYDROGENASE [NAD(+)] 2, CHLOROPLASTIC"/>
    <property type="match status" value="1"/>
</dbReference>
<keyword evidence="8 13" id="KW-1208">Phospholipid metabolism</keyword>